<dbReference type="NCBIfam" id="TIGR02292">
    <property type="entry name" value="ygfB_yecA"/>
    <property type="match status" value="1"/>
</dbReference>
<protein>
    <submittedName>
        <fullName evidence="1">UPF0149 family protein</fullName>
    </submittedName>
</protein>
<proteinExistence type="predicted"/>
<keyword evidence="2" id="KW-1185">Reference proteome</keyword>
<evidence type="ECO:0000313" key="1">
    <source>
        <dbReference type="EMBL" id="NDY93483.1"/>
    </source>
</evidence>
<dbReference type="AlphaFoldDB" id="A0A7C9TN44"/>
<dbReference type="InterPro" id="IPR011978">
    <property type="entry name" value="YgfB-like"/>
</dbReference>
<accession>A0A7C9TN44</accession>
<dbReference type="Gene3D" id="1.20.120.740">
    <property type="entry name" value="YgfB uncharacterised protein family UPF0149, PF03695"/>
    <property type="match status" value="1"/>
</dbReference>
<evidence type="ECO:0000313" key="2">
    <source>
        <dbReference type="Proteomes" id="UP000484255"/>
    </source>
</evidence>
<organism evidence="1 2">
    <name type="scientific">Ideonella livida</name>
    <dbReference type="NCBI Taxonomy" id="2707176"/>
    <lineage>
        <taxon>Bacteria</taxon>
        <taxon>Pseudomonadati</taxon>
        <taxon>Pseudomonadota</taxon>
        <taxon>Betaproteobacteria</taxon>
        <taxon>Burkholderiales</taxon>
        <taxon>Sphaerotilaceae</taxon>
        <taxon>Ideonella</taxon>
    </lineage>
</organism>
<gene>
    <name evidence="1" type="ORF">G3A44_20020</name>
</gene>
<dbReference type="EMBL" id="JAAGOH010000037">
    <property type="protein sequence ID" value="NDY93483.1"/>
    <property type="molecule type" value="Genomic_DNA"/>
</dbReference>
<dbReference type="Proteomes" id="UP000484255">
    <property type="component" value="Unassembled WGS sequence"/>
</dbReference>
<dbReference type="RefSeq" id="WP_163459521.1">
    <property type="nucleotide sequence ID" value="NZ_JAAGOH010000037.1"/>
</dbReference>
<sequence>MSAHDALPENTPAQPFWNAAEVEQLLDALLDEDNGLDCPMSPSAIDGFFCALHSAPRAVLPVDALRWIWDAEHGRQEPGFADPQRLDALLTLLLRQWEAIGQALQRGQDYEPLLLEEHAEAGPGRLILDDWCEGYQMAMALDAEAWAPLLVAQPPLFEVLNHFGTESGWEARQTHPPDADALQAAAQALAEDLRRIHAHHRGTGR</sequence>
<dbReference type="SUPFAM" id="SSF101327">
    <property type="entry name" value="YgfB-like"/>
    <property type="match status" value="1"/>
</dbReference>
<reference evidence="1 2" key="1">
    <citation type="submission" date="2020-02" db="EMBL/GenBank/DDBJ databases">
        <title>Ideonella bacterium strain TBM-1.</title>
        <authorList>
            <person name="Chen W.-M."/>
        </authorList>
    </citation>
    <scope>NUCLEOTIDE SEQUENCE [LARGE SCALE GENOMIC DNA]</scope>
    <source>
        <strain evidence="1 2">TBM-1</strain>
    </source>
</reference>
<comment type="caution">
    <text evidence="1">The sequence shown here is derived from an EMBL/GenBank/DDBJ whole genome shotgun (WGS) entry which is preliminary data.</text>
</comment>
<name>A0A7C9TN44_9BURK</name>
<dbReference type="Pfam" id="PF03695">
    <property type="entry name" value="UPF0149"/>
    <property type="match status" value="1"/>
</dbReference>
<dbReference type="InterPro" id="IPR036255">
    <property type="entry name" value="YgfB-like_sf"/>
</dbReference>